<feature type="region of interest" description="Disordered" evidence="1">
    <location>
        <begin position="484"/>
        <end position="663"/>
    </location>
</feature>
<accession>A0ABN9WHH9</accession>
<dbReference type="Proteomes" id="UP001189429">
    <property type="component" value="Unassembled WGS sequence"/>
</dbReference>
<dbReference type="PANTHER" id="PTHR48148:SF2">
    <property type="entry name" value="PA14 DOMAIN-CONTAINING PROTEIN"/>
    <property type="match status" value="1"/>
</dbReference>
<organism evidence="2 3">
    <name type="scientific">Prorocentrum cordatum</name>
    <dbReference type="NCBI Taxonomy" id="2364126"/>
    <lineage>
        <taxon>Eukaryota</taxon>
        <taxon>Sar</taxon>
        <taxon>Alveolata</taxon>
        <taxon>Dinophyceae</taxon>
        <taxon>Prorocentrales</taxon>
        <taxon>Prorocentraceae</taxon>
        <taxon>Prorocentrum</taxon>
    </lineage>
</organism>
<dbReference type="InterPro" id="IPR028994">
    <property type="entry name" value="Integrin_alpha_N"/>
</dbReference>
<comment type="caution">
    <text evidence="2">The sequence shown here is derived from an EMBL/GenBank/DDBJ whole genome shotgun (WGS) entry which is preliminary data.</text>
</comment>
<dbReference type="PANTHER" id="PTHR48148">
    <property type="entry name" value="KERATINOCYTE PROLINE-RICH PROTEIN"/>
    <property type="match status" value="1"/>
</dbReference>
<sequence>MTYILLRRRCFATSGSIGSRFGPSGTAIYVFTSITFLVHSSEGIFDLLDAMVLSRCLLGPSLATLLAAVKLGNGNAYSGQSPMQLSTSVGGHHGLVVDQTLVQVSQVFSTPRTLVEQAPTMIQLGQEITGKTSQENLGQVISLDETGHRMVVSAFLNDYLKVNAGAVYVYEWNSTASEWSPLGQDVYGGNVPDGWFGCSVSLSSDGSRWAAGARQTSTSQPEDSGSVQVFELGPSGQAWVQVGQTLYGSEEFEGFRNVGISGSGEYLGVGAHDHPEGMVNGFKLENDQWQQVGTTKYGPHIGSLFGGDIQGNYDGTRWVVSATRGKVGGSSEFVGFVRVYQWSSGDWVQMGEDAEICGLEFGRFTMFGYAVGISRSGNIVATTSPMGQVSRVYEWSGSAWFQLGEDIPSMGDLVLSDEGNRVAMQDGYQISVFDYDGTTNDWTVKGQTFVYGTAVSMSGDGLRASVGNSGAYIAGPGKVTSFDLLPLGPLPTPPPTPSPTPSPTPAPTAAPTSAPTPAPTAQPSPAPTSAPTAMPTPSPTPEPTAQPTPEPTPSPTPAPTAAPTSAPTPAPTAQPSPAPTSAPTAMPTPSPTPAPTAQPTPEPTPSPTPAPTAAPTPAPTSAPTAMPTPSPTPEPTAQPTPEPTPAPTPSPTVAATGDPHLTNVHGQRFDVLQPGIHTLLQVPRGPIDTERVLVRVDAEAVRMGGMCSDIFFQSLNISGSWVDQQMGGPLEFHVDGSAGGAGSATRSTSWMRVGPVLDLKVVWGHTRSGFKYLNLFARHLSRVTDYPIGGLLGADDHTRVSTPSASCEHKVSLASLSGPVQGDSASSGRSTS</sequence>
<feature type="compositionally biased region" description="Pro residues" evidence="1">
    <location>
        <begin position="488"/>
        <end position="650"/>
    </location>
</feature>
<reference evidence="2" key="1">
    <citation type="submission" date="2023-10" db="EMBL/GenBank/DDBJ databases">
        <authorList>
            <person name="Chen Y."/>
            <person name="Shah S."/>
            <person name="Dougan E. K."/>
            <person name="Thang M."/>
            <person name="Chan C."/>
        </authorList>
    </citation>
    <scope>NUCLEOTIDE SEQUENCE [LARGE SCALE GENOMIC DNA]</scope>
</reference>
<dbReference type="EMBL" id="CAUYUJ010018653">
    <property type="protein sequence ID" value="CAK0885314.1"/>
    <property type="molecule type" value="Genomic_DNA"/>
</dbReference>
<name>A0ABN9WHH9_9DINO</name>
<proteinExistence type="predicted"/>
<evidence type="ECO:0000256" key="1">
    <source>
        <dbReference type="SAM" id="MobiDB-lite"/>
    </source>
</evidence>
<dbReference type="Gene3D" id="2.130.10.130">
    <property type="entry name" value="Integrin alpha, N-terminal"/>
    <property type="match status" value="1"/>
</dbReference>
<evidence type="ECO:0000313" key="3">
    <source>
        <dbReference type="Proteomes" id="UP001189429"/>
    </source>
</evidence>
<protein>
    <submittedName>
        <fullName evidence="2">Uncharacterized protein</fullName>
    </submittedName>
</protein>
<dbReference type="SUPFAM" id="SSF69322">
    <property type="entry name" value="Tricorn protease domain 2"/>
    <property type="match status" value="1"/>
</dbReference>
<keyword evidence="3" id="KW-1185">Reference proteome</keyword>
<gene>
    <name evidence="2" type="ORF">PCOR1329_LOCUS66962</name>
</gene>
<evidence type="ECO:0000313" key="2">
    <source>
        <dbReference type="EMBL" id="CAK0885314.1"/>
    </source>
</evidence>